<accession>A0A2P4Q8Z7</accession>
<gene>
    <name evidence="2" type="ORF">GLOIN_2v1579425</name>
</gene>
<dbReference type="EMBL" id="AUPC02000075">
    <property type="protein sequence ID" value="POG74097.1"/>
    <property type="molecule type" value="Genomic_DNA"/>
</dbReference>
<proteinExistence type="predicted"/>
<reference evidence="2 3" key="1">
    <citation type="journal article" date="2013" name="Proc. Natl. Acad. Sci. U.S.A.">
        <title>Genome of an arbuscular mycorrhizal fungus provides insight into the oldest plant symbiosis.</title>
        <authorList>
            <person name="Tisserant E."/>
            <person name="Malbreil M."/>
            <person name="Kuo A."/>
            <person name="Kohler A."/>
            <person name="Symeonidi A."/>
            <person name="Balestrini R."/>
            <person name="Charron P."/>
            <person name="Duensing N."/>
            <person name="Frei Dit Frey N."/>
            <person name="Gianinazzi-Pearson V."/>
            <person name="Gilbert L.B."/>
            <person name="Handa Y."/>
            <person name="Herr J.R."/>
            <person name="Hijri M."/>
            <person name="Koul R."/>
            <person name="Kawaguchi M."/>
            <person name="Krajinski F."/>
            <person name="Lammers P.J."/>
            <person name="Masclaux F.G."/>
            <person name="Murat C."/>
            <person name="Morin E."/>
            <person name="Ndikumana S."/>
            <person name="Pagni M."/>
            <person name="Petitpierre D."/>
            <person name="Requena N."/>
            <person name="Rosikiewicz P."/>
            <person name="Riley R."/>
            <person name="Saito K."/>
            <person name="San Clemente H."/>
            <person name="Shapiro H."/>
            <person name="van Tuinen D."/>
            <person name="Becard G."/>
            <person name="Bonfante P."/>
            <person name="Paszkowski U."/>
            <person name="Shachar-Hill Y.Y."/>
            <person name="Tuskan G.A."/>
            <person name="Young P.W."/>
            <person name="Sanders I.R."/>
            <person name="Henrissat B."/>
            <person name="Rensing S.A."/>
            <person name="Grigoriev I.V."/>
            <person name="Corradi N."/>
            <person name="Roux C."/>
            <person name="Martin F."/>
        </authorList>
    </citation>
    <scope>NUCLEOTIDE SEQUENCE [LARGE SCALE GENOMIC DNA]</scope>
    <source>
        <strain evidence="2 3">DAOM 197198</strain>
    </source>
</reference>
<protein>
    <submittedName>
        <fullName evidence="2">Uncharacterized protein</fullName>
    </submittedName>
</protein>
<keyword evidence="1" id="KW-0812">Transmembrane</keyword>
<evidence type="ECO:0000313" key="2">
    <source>
        <dbReference type="EMBL" id="POG74097.1"/>
    </source>
</evidence>
<comment type="caution">
    <text evidence="2">The sequence shown here is derived from an EMBL/GenBank/DDBJ whole genome shotgun (WGS) entry which is preliminary data.</text>
</comment>
<reference evidence="2 3" key="2">
    <citation type="journal article" date="2018" name="New Phytol.">
        <title>High intraspecific genome diversity in the model arbuscular mycorrhizal symbiont Rhizophagus irregularis.</title>
        <authorList>
            <person name="Chen E.C.H."/>
            <person name="Morin E."/>
            <person name="Beaudet D."/>
            <person name="Noel J."/>
            <person name="Yildirir G."/>
            <person name="Ndikumana S."/>
            <person name="Charron P."/>
            <person name="St-Onge C."/>
            <person name="Giorgi J."/>
            <person name="Kruger M."/>
            <person name="Marton T."/>
            <person name="Ropars J."/>
            <person name="Grigoriev I.V."/>
            <person name="Hainaut M."/>
            <person name="Henrissat B."/>
            <person name="Roux C."/>
            <person name="Martin F."/>
            <person name="Corradi N."/>
        </authorList>
    </citation>
    <scope>NUCLEOTIDE SEQUENCE [LARGE SCALE GENOMIC DNA]</scope>
    <source>
        <strain evidence="2 3">DAOM 197198</strain>
    </source>
</reference>
<organism evidence="2 3">
    <name type="scientific">Rhizophagus irregularis (strain DAOM 181602 / DAOM 197198 / MUCL 43194)</name>
    <name type="common">Arbuscular mycorrhizal fungus</name>
    <name type="synonym">Glomus intraradices</name>
    <dbReference type="NCBI Taxonomy" id="747089"/>
    <lineage>
        <taxon>Eukaryota</taxon>
        <taxon>Fungi</taxon>
        <taxon>Fungi incertae sedis</taxon>
        <taxon>Mucoromycota</taxon>
        <taxon>Glomeromycotina</taxon>
        <taxon>Glomeromycetes</taxon>
        <taxon>Glomerales</taxon>
        <taxon>Glomeraceae</taxon>
        <taxon>Rhizophagus</taxon>
    </lineage>
</organism>
<name>A0A2P4Q8Z7_RHIID</name>
<evidence type="ECO:0000256" key="1">
    <source>
        <dbReference type="SAM" id="Phobius"/>
    </source>
</evidence>
<sequence length="65" mass="7516">MTSQEFFKIACEFVLFLCFVSVGFILQVSTGLYSVMTSNVFCLFYYFLSFHLPLIFILSVLLLSH</sequence>
<feature type="transmembrane region" description="Helical" evidence="1">
    <location>
        <begin position="6"/>
        <end position="28"/>
    </location>
</feature>
<dbReference type="Proteomes" id="UP000018888">
    <property type="component" value="Unassembled WGS sequence"/>
</dbReference>
<feature type="transmembrane region" description="Helical" evidence="1">
    <location>
        <begin position="40"/>
        <end position="63"/>
    </location>
</feature>
<dbReference type="AlphaFoldDB" id="A0A2P4Q8Z7"/>
<keyword evidence="3" id="KW-1185">Reference proteome</keyword>
<keyword evidence="1" id="KW-0472">Membrane</keyword>
<evidence type="ECO:0000313" key="3">
    <source>
        <dbReference type="Proteomes" id="UP000018888"/>
    </source>
</evidence>
<dbReference type="VEuPathDB" id="FungiDB:RhiirFUN_023082"/>
<keyword evidence="1" id="KW-1133">Transmembrane helix</keyword>